<dbReference type="GO" id="GO:0006565">
    <property type="term" value="P:L-serine catabolic process"/>
    <property type="evidence" value="ECO:0007669"/>
    <property type="project" value="TreeGrafter"/>
</dbReference>
<dbReference type="PANTHER" id="PTHR48078:SF6">
    <property type="entry name" value="L-THREONINE DEHYDRATASE CATABOLIC TDCB"/>
    <property type="match status" value="1"/>
</dbReference>
<protein>
    <recommendedName>
        <fullName evidence="4">Tryptophan synthase beta chain-like PALP domain-containing protein</fullName>
    </recommendedName>
</protein>
<evidence type="ECO:0000256" key="1">
    <source>
        <dbReference type="ARBA" id="ARBA00001933"/>
    </source>
</evidence>
<organism evidence="5">
    <name type="scientific">marine metagenome</name>
    <dbReference type="NCBI Taxonomy" id="408172"/>
    <lineage>
        <taxon>unclassified sequences</taxon>
        <taxon>metagenomes</taxon>
        <taxon>ecological metagenomes</taxon>
    </lineage>
</organism>
<feature type="domain" description="Tryptophan synthase beta chain-like PALP" evidence="4">
    <location>
        <begin position="16"/>
        <end position="298"/>
    </location>
</feature>
<evidence type="ECO:0000256" key="2">
    <source>
        <dbReference type="ARBA" id="ARBA00022898"/>
    </source>
</evidence>
<gene>
    <name evidence="5" type="ORF">METZ01_LOCUS25273</name>
</gene>
<evidence type="ECO:0000313" key="5">
    <source>
        <dbReference type="EMBL" id="SUZ72419.1"/>
    </source>
</evidence>
<dbReference type="InterPro" id="IPR001926">
    <property type="entry name" value="TrpB-like_PALP"/>
</dbReference>
<dbReference type="SUPFAM" id="SSF53686">
    <property type="entry name" value="Tryptophan synthase beta subunit-like PLP-dependent enzymes"/>
    <property type="match status" value="1"/>
</dbReference>
<keyword evidence="2" id="KW-0663">Pyridoxal phosphate</keyword>
<name>A0A381Q297_9ZZZZ</name>
<dbReference type="PANTHER" id="PTHR48078">
    <property type="entry name" value="THREONINE DEHYDRATASE, MITOCHONDRIAL-RELATED"/>
    <property type="match status" value="1"/>
</dbReference>
<dbReference type="PROSITE" id="PS00165">
    <property type="entry name" value="DEHYDRATASE_SER_THR"/>
    <property type="match status" value="1"/>
</dbReference>
<dbReference type="AlphaFoldDB" id="A0A381Q297"/>
<evidence type="ECO:0000259" key="4">
    <source>
        <dbReference type="Pfam" id="PF00291"/>
    </source>
</evidence>
<proteinExistence type="predicted"/>
<dbReference type="GO" id="GO:0009097">
    <property type="term" value="P:isoleucine biosynthetic process"/>
    <property type="evidence" value="ECO:0007669"/>
    <property type="project" value="TreeGrafter"/>
</dbReference>
<accession>A0A381Q297</accession>
<dbReference type="GO" id="GO:0006567">
    <property type="term" value="P:L-threonine catabolic process"/>
    <property type="evidence" value="ECO:0007669"/>
    <property type="project" value="TreeGrafter"/>
</dbReference>
<dbReference type="GO" id="GO:0003941">
    <property type="term" value="F:L-serine ammonia-lyase activity"/>
    <property type="evidence" value="ECO:0007669"/>
    <property type="project" value="TreeGrafter"/>
</dbReference>
<sequence>MDRDSIAKAAERLSGRIVDTPVQSVEADVLGLPHRVTLKLESLQHSGSFKARGAMNALLCSQVGSDGVIAASGGNHGAAVAWAAQTLRYPANIFVPSIISPRKLEKLQLYGAQVHITGSEYHDALSAARQFAEGHDCIELHAYDQIEVVSGAGTIAVEIDAQIADATTVIVACGGGGLAGGLATWWGTSKRLIAVETEGTKTWASARAAGEPVDIEVSGLAADSLGARRIGHLGWNALLSSQAESVVVSDEEVAAAQAVLATQFGVPSEPAAAAGLAGMLSGKTSISKDEHCVLVICGANSD</sequence>
<reference evidence="5" key="1">
    <citation type="submission" date="2018-05" db="EMBL/GenBank/DDBJ databases">
        <authorList>
            <person name="Lanie J.A."/>
            <person name="Ng W.-L."/>
            <person name="Kazmierczak K.M."/>
            <person name="Andrzejewski T.M."/>
            <person name="Davidsen T.M."/>
            <person name="Wayne K.J."/>
            <person name="Tettelin H."/>
            <person name="Glass J.I."/>
            <person name="Rusch D."/>
            <person name="Podicherti R."/>
            <person name="Tsui H.-C.T."/>
            <person name="Winkler M.E."/>
        </authorList>
    </citation>
    <scope>NUCLEOTIDE SEQUENCE</scope>
</reference>
<dbReference type="InterPro" id="IPR036052">
    <property type="entry name" value="TrpB-like_PALP_sf"/>
</dbReference>
<dbReference type="GO" id="GO:0004794">
    <property type="term" value="F:threonine deaminase activity"/>
    <property type="evidence" value="ECO:0007669"/>
    <property type="project" value="TreeGrafter"/>
</dbReference>
<evidence type="ECO:0000256" key="3">
    <source>
        <dbReference type="ARBA" id="ARBA00023239"/>
    </source>
</evidence>
<keyword evidence="3" id="KW-0456">Lyase</keyword>
<dbReference type="GO" id="GO:0030170">
    <property type="term" value="F:pyridoxal phosphate binding"/>
    <property type="evidence" value="ECO:0007669"/>
    <property type="project" value="InterPro"/>
</dbReference>
<dbReference type="NCBIfam" id="NF006094">
    <property type="entry name" value="PRK08246.1"/>
    <property type="match status" value="1"/>
</dbReference>
<dbReference type="Gene3D" id="3.40.50.1100">
    <property type="match status" value="2"/>
</dbReference>
<dbReference type="Pfam" id="PF00291">
    <property type="entry name" value="PALP"/>
    <property type="match status" value="1"/>
</dbReference>
<comment type="cofactor">
    <cofactor evidence="1">
        <name>pyridoxal 5'-phosphate</name>
        <dbReference type="ChEBI" id="CHEBI:597326"/>
    </cofactor>
</comment>
<dbReference type="InterPro" id="IPR000634">
    <property type="entry name" value="Ser/Thr_deHydtase_PyrdxlP-BS"/>
</dbReference>
<dbReference type="InterPro" id="IPR050147">
    <property type="entry name" value="Ser/Thr_Dehydratase"/>
</dbReference>
<dbReference type="EMBL" id="UINC01001150">
    <property type="protein sequence ID" value="SUZ72419.1"/>
    <property type="molecule type" value="Genomic_DNA"/>
</dbReference>